<dbReference type="GO" id="GO:0009002">
    <property type="term" value="F:serine-type D-Ala-D-Ala carboxypeptidase activity"/>
    <property type="evidence" value="ECO:0007669"/>
    <property type="project" value="UniProtKB-EC"/>
</dbReference>
<evidence type="ECO:0000256" key="13">
    <source>
        <dbReference type="ARBA" id="ARBA00023268"/>
    </source>
</evidence>
<comment type="catalytic activity">
    <reaction evidence="15">
        <text>Preferential cleavage: (Ac)2-L-Lys-D-Ala-|-D-Ala. Also transpeptidation of peptidyl-alanyl moieties that are N-acyl substituents of D-alanine.</text>
        <dbReference type="EC" id="3.4.16.4"/>
    </reaction>
</comment>
<accession>A0A7D3Y220</accession>
<dbReference type="InterPro" id="IPR023346">
    <property type="entry name" value="Lysozyme-like_dom_sf"/>
</dbReference>
<feature type="region of interest" description="Disordered" evidence="17">
    <location>
        <begin position="649"/>
        <end position="669"/>
    </location>
</feature>
<evidence type="ECO:0000256" key="10">
    <source>
        <dbReference type="ARBA" id="ARBA00022960"/>
    </source>
</evidence>
<dbReference type="GO" id="GO:0008955">
    <property type="term" value="F:peptidoglycan glycosyltransferase activity"/>
    <property type="evidence" value="ECO:0007669"/>
    <property type="project" value="UniProtKB-EC"/>
</dbReference>
<evidence type="ECO:0000259" key="20">
    <source>
        <dbReference type="Pfam" id="PF00912"/>
    </source>
</evidence>
<keyword evidence="12 18" id="KW-0472">Membrane</keyword>
<proteinExistence type="inferred from homology"/>
<keyword evidence="8" id="KW-0808">Transferase</keyword>
<evidence type="ECO:0000256" key="18">
    <source>
        <dbReference type="SAM" id="Phobius"/>
    </source>
</evidence>
<dbReference type="EMBL" id="CP048104">
    <property type="protein sequence ID" value="QKG85780.1"/>
    <property type="molecule type" value="Genomic_DNA"/>
</dbReference>
<evidence type="ECO:0000256" key="12">
    <source>
        <dbReference type="ARBA" id="ARBA00023136"/>
    </source>
</evidence>
<keyword evidence="5" id="KW-0121">Carboxypeptidase</keyword>
<dbReference type="KEGG" id="kpul:GXN76_15850"/>
<dbReference type="InterPro" id="IPR001460">
    <property type="entry name" value="PCN-bd_Tpept"/>
</dbReference>
<dbReference type="GO" id="GO:0008360">
    <property type="term" value="P:regulation of cell shape"/>
    <property type="evidence" value="ECO:0007669"/>
    <property type="project" value="UniProtKB-KW"/>
</dbReference>
<evidence type="ECO:0000256" key="9">
    <source>
        <dbReference type="ARBA" id="ARBA00022801"/>
    </source>
</evidence>
<evidence type="ECO:0000256" key="14">
    <source>
        <dbReference type="ARBA" id="ARBA00023316"/>
    </source>
</evidence>
<dbReference type="PANTHER" id="PTHR32282:SF11">
    <property type="entry name" value="PENICILLIN-BINDING PROTEIN 1B"/>
    <property type="match status" value="1"/>
</dbReference>
<dbReference type="GO" id="GO:0071555">
    <property type="term" value="P:cell wall organization"/>
    <property type="evidence" value="ECO:0007669"/>
    <property type="project" value="UniProtKB-KW"/>
</dbReference>
<reference evidence="21 22" key="1">
    <citation type="submission" date="2020-01" db="EMBL/GenBank/DDBJ databases">
        <authorList>
            <person name="Gulvik C.A."/>
            <person name="Batra D.G."/>
        </authorList>
    </citation>
    <scope>NUCLEOTIDE SEQUENCE [LARGE SCALE GENOMIC DNA]</scope>
    <source>
        <strain evidence="21 22">W9323</strain>
    </source>
</reference>
<keyword evidence="18" id="KW-1133">Transmembrane helix</keyword>
<evidence type="ECO:0000256" key="8">
    <source>
        <dbReference type="ARBA" id="ARBA00022679"/>
    </source>
</evidence>
<keyword evidence="13" id="KW-0511">Multifunctional enzyme</keyword>
<evidence type="ECO:0000256" key="17">
    <source>
        <dbReference type="SAM" id="MobiDB-lite"/>
    </source>
</evidence>
<dbReference type="GO" id="GO:0005886">
    <property type="term" value="C:plasma membrane"/>
    <property type="evidence" value="ECO:0007669"/>
    <property type="project" value="UniProtKB-SubCell"/>
</dbReference>
<dbReference type="GO" id="GO:0008658">
    <property type="term" value="F:penicillin binding"/>
    <property type="evidence" value="ECO:0007669"/>
    <property type="project" value="InterPro"/>
</dbReference>
<evidence type="ECO:0000256" key="2">
    <source>
        <dbReference type="ARBA" id="ARBA00007090"/>
    </source>
</evidence>
<dbReference type="Pfam" id="PF00912">
    <property type="entry name" value="Transgly"/>
    <property type="match status" value="1"/>
</dbReference>
<dbReference type="SUPFAM" id="SSF56601">
    <property type="entry name" value="beta-lactamase/transpeptidase-like"/>
    <property type="match status" value="1"/>
</dbReference>
<evidence type="ECO:0000256" key="1">
    <source>
        <dbReference type="ARBA" id="ARBA00004236"/>
    </source>
</evidence>
<keyword evidence="4" id="KW-1003">Cell membrane</keyword>
<dbReference type="NCBIfam" id="TIGR02074">
    <property type="entry name" value="PBP_1a_fam"/>
    <property type="match status" value="1"/>
</dbReference>
<dbReference type="GO" id="GO:0009252">
    <property type="term" value="P:peptidoglycan biosynthetic process"/>
    <property type="evidence" value="ECO:0007669"/>
    <property type="project" value="UniProtKB-KW"/>
</dbReference>
<gene>
    <name evidence="21" type="ORF">GXN76_15850</name>
</gene>
<evidence type="ECO:0000256" key="5">
    <source>
        <dbReference type="ARBA" id="ARBA00022645"/>
    </source>
</evidence>
<dbReference type="AlphaFoldDB" id="A0A7D3Y220"/>
<keyword evidence="14" id="KW-0961">Cell wall biogenesis/degradation</keyword>
<dbReference type="Proteomes" id="UP000503088">
    <property type="component" value="Chromosome"/>
</dbReference>
<feature type="domain" description="Glycosyl transferase family 51" evidence="20">
    <location>
        <begin position="70"/>
        <end position="245"/>
    </location>
</feature>
<keyword evidence="7" id="KW-0328">Glycosyltransferase</keyword>
<evidence type="ECO:0000259" key="19">
    <source>
        <dbReference type="Pfam" id="PF00905"/>
    </source>
</evidence>
<evidence type="ECO:0000256" key="4">
    <source>
        <dbReference type="ARBA" id="ARBA00022475"/>
    </source>
</evidence>
<dbReference type="InterPro" id="IPR012338">
    <property type="entry name" value="Beta-lactam/transpept-like"/>
</dbReference>
<comment type="similarity">
    <text evidence="2">In the C-terminal section; belongs to the transpeptidase family.</text>
</comment>
<comment type="catalytic activity">
    <reaction evidence="16">
        <text>[GlcNAc-(1-&gt;4)-Mur2Ac(oyl-L-Ala-gamma-D-Glu-L-Lys-D-Ala-D-Ala)](n)-di-trans,octa-cis-undecaprenyl diphosphate + beta-D-GlcNAc-(1-&gt;4)-Mur2Ac(oyl-L-Ala-gamma-D-Glu-L-Lys-D-Ala-D-Ala)-di-trans,octa-cis-undecaprenyl diphosphate = [GlcNAc-(1-&gt;4)-Mur2Ac(oyl-L-Ala-gamma-D-Glu-L-Lys-D-Ala-D-Ala)](n+1)-di-trans,octa-cis-undecaprenyl diphosphate + di-trans,octa-cis-undecaprenyl diphosphate + H(+)</text>
        <dbReference type="Rhea" id="RHEA:23708"/>
        <dbReference type="Rhea" id="RHEA-COMP:9602"/>
        <dbReference type="Rhea" id="RHEA-COMP:9603"/>
        <dbReference type="ChEBI" id="CHEBI:15378"/>
        <dbReference type="ChEBI" id="CHEBI:58405"/>
        <dbReference type="ChEBI" id="CHEBI:60033"/>
        <dbReference type="ChEBI" id="CHEBI:78435"/>
        <dbReference type="EC" id="2.4.99.28"/>
    </reaction>
</comment>
<dbReference type="FunFam" id="1.10.3810.10:FF:000001">
    <property type="entry name" value="Penicillin-binding protein 1A"/>
    <property type="match status" value="1"/>
</dbReference>
<keyword evidence="11" id="KW-0573">Peptidoglycan synthesis</keyword>
<dbReference type="InterPro" id="IPR001264">
    <property type="entry name" value="Glyco_trans_51"/>
</dbReference>
<evidence type="ECO:0000256" key="3">
    <source>
        <dbReference type="ARBA" id="ARBA00007739"/>
    </source>
</evidence>
<dbReference type="RefSeq" id="WP_173224847.1">
    <property type="nucleotide sequence ID" value="NZ_CP048104.1"/>
</dbReference>
<dbReference type="Pfam" id="PF00905">
    <property type="entry name" value="Transpeptidase"/>
    <property type="match status" value="1"/>
</dbReference>
<evidence type="ECO:0000256" key="16">
    <source>
        <dbReference type="ARBA" id="ARBA00049902"/>
    </source>
</evidence>
<comment type="subcellular location">
    <subcellularLocation>
        <location evidence="1">Cell membrane</location>
    </subcellularLocation>
</comment>
<evidence type="ECO:0000313" key="21">
    <source>
        <dbReference type="EMBL" id="QKG85780.1"/>
    </source>
</evidence>
<evidence type="ECO:0000256" key="11">
    <source>
        <dbReference type="ARBA" id="ARBA00022984"/>
    </source>
</evidence>
<feature type="domain" description="Penicillin-binding protein transpeptidase" evidence="19">
    <location>
        <begin position="334"/>
        <end position="559"/>
    </location>
</feature>
<dbReference type="InterPro" id="IPR036950">
    <property type="entry name" value="PBP_transglycosylase"/>
</dbReference>
<organism evidence="21 22">
    <name type="scientific">Kroppenstedtia pulmonis</name>
    <dbReference type="NCBI Taxonomy" id="1380685"/>
    <lineage>
        <taxon>Bacteria</taxon>
        <taxon>Bacillati</taxon>
        <taxon>Bacillota</taxon>
        <taxon>Bacilli</taxon>
        <taxon>Bacillales</taxon>
        <taxon>Thermoactinomycetaceae</taxon>
        <taxon>Kroppenstedtia</taxon>
    </lineage>
</organism>
<keyword evidence="22" id="KW-1185">Reference proteome</keyword>
<dbReference type="Gene3D" id="3.40.710.10">
    <property type="entry name" value="DD-peptidase/beta-lactamase superfamily"/>
    <property type="match status" value="1"/>
</dbReference>
<dbReference type="Gene3D" id="1.10.3810.10">
    <property type="entry name" value="Biosynthetic peptidoglycan transglycosylase-like"/>
    <property type="match status" value="1"/>
</dbReference>
<comment type="similarity">
    <text evidence="3">In the N-terminal section; belongs to the glycosyltransferase 51 family.</text>
</comment>
<name>A0A7D3Y220_9BACL</name>
<keyword evidence="10" id="KW-0133">Cell shape</keyword>
<dbReference type="GO" id="GO:0030288">
    <property type="term" value="C:outer membrane-bounded periplasmic space"/>
    <property type="evidence" value="ECO:0007669"/>
    <property type="project" value="TreeGrafter"/>
</dbReference>
<protein>
    <submittedName>
        <fullName evidence="21">Penicillin-binding protein</fullName>
    </submittedName>
</protein>
<evidence type="ECO:0000256" key="7">
    <source>
        <dbReference type="ARBA" id="ARBA00022676"/>
    </source>
</evidence>
<keyword evidence="18" id="KW-0812">Transmembrane</keyword>
<keyword evidence="6" id="KW-0645">Protease</keyword>
<dbReference type="InterPro" id="IPR050396">
    <property type="entry name" value="Glycosyltr_51/Transpeptidase"/>
</dbReference>
<dbReference type="GO" id="GO:0006508">
    <property type="term" value="P:proteolysis"/>
    <property type="evidence" value="ECO:0007669"/>
    <property type="project" value="UniProtKB-KW"/>
</dbReference>
<keyword evidence="9" id="KW-0378">Hydrolase</keyword>
<feature type="transmembrane region" description="Helical" evidence="18">
    <location>
        <begin position="30"/>
        <end position="49"/>
    </location>
</feature>
<sequence>MGDGIQPEAFSGKETVPGQWWKRSKGLFRWSFRGIVLVTALLFVTVLYLKSKPLPTPPIGVTTQIYDIRGKIIDHLDRGEHREPVQMSQLPPWVRQASLAAEDQGFYTHWGFSPKGILRAAWVNLKEKRLTQGASTITQQLARNLYLTHDRTWSRKIKEAALTVQLELHFSKDEIMEMYLNKIYYGHGAYGVERAAHTYFRKKAKDLSLAEAAMLAGIPRGPKWYSPLIYPKRAIKRQQAILDQMAKLKLISRQQALQAKEETLAFASPPKPTPARAPYFRDYVIQSAIHQFGLDEATVRSGGLRIYTTLDLKLQEKGEEILKQQLQNRGELQGALVSIQPKTGHIKAMVGGKDYVQSPFNRVFGKRQPGSTFKPILYLAALQNGMTPTTQFASKPTSFPYAGGIYRPTNFRNRYAHRLITMGEAIATSDNIYAVHTQQAIGEEQTVELAHHMGINSPLQKVPALALGSSAVSPYEMAQVYATLAAGGVHRLPTGILRIEDAAGNLLAQSKQRATQVASPAESFVLTHMLKGVFAPGGTASRVRQIVHRPLAGKTGSTHWDSWLSGFSPDLATTVWVGYDQGKELPEGASRQTHNIWGLFMQKALTGKPIRDFHPPEGVVRRKVDPASGLLATSECPRSVQTYFVQGTEPTRSCPTHTPVPDQPAPSPSLWERIKKWWTGS</sequence>
<dbReference type="PANTHER" id="PTHR32282">
    <property type="entry name" value="BINDING PROTEIN TRANSPEPTIDASE, PUTATIVE-RELATED"/>
    <property type="match status" value="1"/>
</dbReference>
<evidence type="ECO:0000256" key="15">
    <source>
        <dbReference type="ARBA" id="ARBA00034000"/>
    </source>
</evidence>
<evidence type="ECO:0000256" key="6">
    <source>
        <dbReference type="ARBA" id="ARBA00022670"/>
    </source>
</evidence>
<dbReference type="SUPFAM" id="SSF53955">
    <property type="entry name" value="Lysozyme-like"/>
    <property type="match status" value="1"/>
</dbReference>
<evidence type="ECO:0000313" key="22">
    <source>
        <dbReference type="Proteomes" id="UP000503088"/>
    </source>
</evidence>